<keyword evidence="1" id="KW-0597">Phosphoprotein</keyword>
<dbReference type="PANTHER" id="PTHR44591:SF3">
    <property type="entry name" value="RESPONSE REGULATORY DOMAIN-CONTAINING PROTEIN"/>
    <property type="match status" value="1"/>
</dbReference>
<dbReference type="KEGG" id="palb:EJC50_29070"/>
<dbReference type="EMBL" id="CP034437">
    <property type="protein sequence ID" value="AZN43288.1"/>
    <property type="molecule type" value="Genomic_DNA"/>
</dbReference>
<dbReference type="SMART" id="SM00448">
    <property type="entry name" value="REC"/>
    <property type="match status" value="1"/>
</dbReference>
<dbReference type="AlphaFoldDB" id="A0A3S9AC48"/>
<feature type="domain" description="Response regulatory" evidence="3">
    <location>
        <begin position="193"/>
        <end position="316"/>
    </location>
</feature>
<name>A0A3S9AC48_9BACL</name>
<protein>
    <submittedName>
        <fullName evidence="4">Response regulator</fullName>
    </submittedName>
</protein>
<dbReference type="PANTHER" id="PTHR44591">
    <property type="entry name" value="STRESS RESPONSE REGULATOR PROTEIN 1"/>
    <property type="match status" value="1"/>
</dbReference>
<dbReference type="PROSITE" id="PS50110">
    <property type="entry name" value="RESPONSE_REGULATORY"/>
    <property type="match status" value="1"/>
</dbReference>
<evidence type="ECO:0000313" key="5">
    <source>
        <dbReference type="Proteomes" id="UP000272528"/>
    </source>
</evidence>
<accession>A0A3S9AC48</accession>
<dbReference type="InterPro" id="IPR050595">
    <property type="entry name" value="Bact_response_regulator"/>
</dbReference>
<evidence type="ECO:0000259" key="3">
    <source>
        <dbReference type="PROSITE" id="PS50110"/>
    </source>
</evidence>
<gene>
    <name evidence="4" type="ORF">EJC50_29070</name>
</gene>
<dbReference type="Gene3D" id="3.40.50.2300">
    <property type="match status" value="1"/>
</dbReference>
<evidence type="ECO:0000256" key="1">
    <source>
        <dbReference type="ARBA" id="ARBA00022553"/>
    </source>
</evidence>
<evidence type="ECO:0000256" key="2">
    <source>
        <dbReference type="PROSITE-ProRule" id="PRU00169"/>
    </source>
</evidence>
<keyword evidence="5" id="KW-1185">Reference proteome</keyword>
<sequence>MSTIRLYWKDNMILLELRCAMSSTTTRTSPPSPLIAMLYNEETGLYHKELLTSFLQWKLADMPRVRTKFTVVAIEICEPNELPALQHTSKLIASHLRNTDYLFATEEPLRFIAVLMHTGFLEAEYLFQRIYTDFQTSSQVQLTAGMTEVVYSTTTCEDILGAISVALTLAQDKGPFQLRAVPVATLPDVSSIKVSIIEDSPIAQSIITNMLENLTMPHMEFQIRSFHDGASFAESDWHHSGHTQLIFLSDILPQRDGIEVLRDLRSMPNASKYIVIMLGSRNTEHMTIYSMEHGADYYIAKPFSIKLLEAKVKRLLERLN</sequence>
<evidence type="ECO:0000313" key="4">
    <source>
        <dbReference type="EMBL" id="AZN43288.1"/>
    </source>
</evidence>
<proteinExistence type="predicted"/>
<comment type="caution">
    <text evidence="2">Lacks conserved residue(s) required for the propagation of feature annotation.</text>
</comment>
<dbReference type="SUPFAM" id="SSF52172">
    <property type="entry name" value="CheY-like"/>
    <property type="match status" value="1"/>
</dbReference>
<dbReference type="GO" id="GO:0000160">
    <property type="term" value="P:phosphorelay signal transduction system"/>
    <property type="evidence" value="ECO:0007669"/>
    <property type="project" value="InterPro"/>
</dbReference>
<dbReference type="InterPro" id="IPR011006">
    <property type="entry name" value="CheY-like_superfamily"/>
</dbReference>
<reference evidence="5" key="1">
    <citation type="submission" date="2018-12" db="EMBL/GenBank/DDBJ databases">
        <title>Genome sequence of Peanibacillus sp.</title>
        <authorList>
            <person name="Subramani G."/>
            <person name="Srinivasan S."/>
            <person name="Kim M.K."/>
        </authorList>
    </citation>
    <scope>NUCLEOTIDE SEQUENCE [LARGE SCALE GENOMIC DNA]</scope>
    <source>
        <strain evidence="5">18JY67-1</strain>
    </source>
</reference>
<dbReference type="Proteomes" id="UP000272528">
    <property type="component" value="Chromosome"/>
</dbReference>
<dbReference type="Pfam" id="PF00072">
    <property type="entry name" value="Response_reg"/>
    <property type="match status" value="1"/>
</dbReference>
<dbReference type="OrthoDB" id="9759607at2"/>
<dbReference type="InterPro" id="IPR001789">
    <property type="entry name" value="Sig_transdc_resp-reg_receiver"/>
</dbReference>
<organism evidence="4 5">
    <name type="scientific">Paenibacillus albus</name>
    <dbReference type="NCBI Taxonomy" id="2495582"/>
    <lineage>
        <taxon>Bacteria</taxon>
        <taxon>Bacillati</taxon>
        <taxon>Bacillota</taxon>
        <taxon>Bacilli</taxon>
        <taxon>Bacillales</taxon>
        <taxon>Paenibacillaceae</taxon>
        <taxon>Paenibacillus</taxon>
    </lineage>
</organism>